<dbReference type="EMBL" id="PGEZ01000001">
    <property type="protein sequence ID" value="PJJ56938.1"/>
    <property type="molecule type" value="Genomic_DNA"/>
</dbReference>
<keyword evidence="3" id="KW-1185">Reference proteome</keyword>
<feature type="compositionally biased region" description="Polar residues" evidence="1">
    <location>
        <begin position="27"/>
        <end position="36"/>
    </location>
</feature>
<sequence>MPVAHPSNGRCGPNGPHSGISGPIHQMTPNAMTQNADRMLAPMRTHVSTP</sequence>
<comment type="caution">
    <text evidence="2">The sequence shown here is derived from an EMBL/GenBank/DDBJ whole genome shotgun (WGS) entry which is preliminary data.</text>
</comment>
<accession>A0A2M9BG58</accession>
<organism evidence="2 3">
    <name type="scientific">Mumia flava</name>
    <dbReference type="NCBI Taxonomy" id="1348852"/>
    <lineage>
        <taxon>Bacteria</taxon>
        <taxon>Bacillati</taxon>
        <taxon>Actinomycetota</taxon>
        <taxon>Actinomycetes</taxon>
        <taxon>Propionibacteriales</taxon>
        <taxon>Nocardioidaceae</taxon>
        <taxon>Mumia</taxon>
    </lineage>
</organism>
<dbReference type="Proteomes" id="UP000230842">
    <property type="component" value="Unassembled WGS sequence"/>
</dbReference>
<evidence type="ECO:0000313" key="3">
    <source>
        <dbReference type="Proteomes" id="UP000230842"/>
    </source>
</evidence>
<evidence type="ECO:0000313" key="2">
    <source>
        <dbReference type="EMBL" id="PJJ56938.1"/>
    </source>
</evidence>
<reference evidence="2 3" key="1">
    <citation type="submission" date="2017-11" db="EMBL/GenBank/DDBJ databases">
        <title>Genomic Encyclopedia of Archaeal and Bacterial Type Strains, Phase II (KMG-II): From Individual Species to Whole Genera.</title>
        <authorList>
            <person name="Goeker M."/>
        </authorList>
    </citation>
    <scope>NUCLEOTIDE SEQUENCE [LARGE SCALE GENOMIC DNA]</scope>
    <source>
        <strain evidence="2 3">DSM 27763</strain>
    </source>
</reference>
<name>A0A2M9BG58_9ACTN</name>
<proteinExistence type="predicted"/>
<dbReference type="AlphaFoldDB" id="A0A2M9BG58"/>
<protein>
    <submittedName>
        <fullName evidence="2">Uncharacterized protein</fullName>
    </submittedName>
</protein>
<evidence type="ECO:0000256" key="1">
    <source>
        <dbReference type="SAM" id="MobiDB-lite"/>
    </source>
</evidence>
<feature type="region of interest" description="Disordered" evidence="1">
    <location>
        <begin position="1"/>
        <end position="50"/>
    </location>
</feature>
<gene>
    <name evidence="2" type="ORF">CLV56_1156</name>
</gene>